<sequence length="214" mass="21579">MANRRSVLIGLGGLVAGGGAILSTGAFDTVEAQRTVSVQTAGDADGFLGLEAADRTDDTDSSPANASTGANQNEYVEQTDGTIQINLDGGNDGDADDGGTGLNQDAITTFRNLVTITNNGTQDIGSLTLSISPDTDDSVPSGTFQFTIDDGSTEATIDNGNEALGSNSGNGDVTSTLSPGTSIDFGMVIDLINGGVDGDLPTTDYTLTITANSQ</sequence>
<dbReference type="EMBL" id="JBHSWT010000078">
    <property type="protein sequence ID" value="MFC6770543.1"/>
    <property type="molecule type" value="Genomic_DNA"/>
</dbReference>
<comment type="caution">
    <text evidence="2">The sequence shown here is derived from an EMBL/GenBank/DDBJ whole genome shotgun (WGS) entry which is preliminary data.</text>
</comment>
<dbReference type="Proteomes" id="UP001596274">
    <property type="component" value="Unassembled WGS sequence"/>
</dbReference>
<gene>
    <name evidence="2" type="ORF">ACFQDD_03220</name>
</gene>
<evidence type="ECO:0008006" key="4">
    <source>
        <dbReference type="Google" id="ProtNLM"/>
    </source>
</evidence>
<evidence type="ECO:0000313" key="2">
    <source>
        <dbReference type="EMBL" id="MFC6770543.1"/>
    </source>
</evidence>
<evidence type="ECO:0000256" key="1">
    <source>
        <dbReference type="SAM" id="MobiDB-lite"/>
    </source>
</evidence>
<reference evidence="2 3" key="1">
    <citation type="journal article" date="2019" name="Int. J. Syst. Evol. Microbiol.">
        <title>The Global Catalogue of Microorganisms (GCM) 10K type strain sequencing project: providing services to taxonomists for standard genome sequencing and annotation.</title>
        <authorList>
            <consortium name="The Broad Institute Genomics Platform"/>
            <consortium name="The Broad Institute Genome Sequencing Center for Infectious Disease"/>
            <person name="Wu L."/>
            <person name="Ma J."/>
        </authorList>
    </citation>
    <scope>NUCLEOTIDE SEQUENCE [LARGE SCALE GENOMIC DNA]</scope>
    <source>
        <strain evidence="2 3">PJ61</strain>
    </source>
</reference>
<protein>
    <recommendedName>
        <fullName evidence="4">DUF1102 domain-containing protein</fullName>
    </recommendedName>
</protein>
<proteinExistence type="predicted"/>
<organism evidence="2 3">
    <name type="scientific">Halorubrum pallidum</name>
    <dbReference type="NCBI Taxonomy" id="1526114"/>
    <lineage>
        <taxon>Archaea</taxon>
        <taxon>Methanobacteriati</taxon>
        <taxon>Methanobacteriota</taxon>
        <taxon>Stenosarchaea group</taxon>
        <taxon>Halobacteria</taxon>
        <taxon>Halobacteriales</taxon>
        <taxon>Haloferacaceae</taxon>
        <taxon>Halorubrum</taxon>
    </lineage>
</organism>
<accession>A0ABD5T009</accession>
<dbReference type="AlphaFoldDB" id="A0ABD5T009"/>
<feature type="region of interest" description="Disordered" evidence="1">
    <location>
        <begin position="53"/>
        <end position="77"/>
    </location>
</feature>
<evidence type="ECO:0000313" key="3">
    <source>
        <dbReference type="Proteomes" id="UP001596274"/>
    </source>
</evidence>
<feature type="compositionally biased region" description="Polar residues" evidence="1">
    <location>
        <begin position="61"/>
        <end position="77"/>
    </location>
</feature>
<keyword evidence="3" id="KW-1185">Reference proteome</keyword>
<name>A0ABD5T009_9EURY</name>